<evidence type="ECO:0000313" key="7">
    <source>
        <dbReference type="EMBL" id="MBP3964026.1"/>
    </source>
</evidence>
<keyword evidence="7" id="KW-0032">Aminotransferase</keyword>
<keyword evidence="8" id="KW-1185">Reference proteome</keyword>
<dbReference type="InterPro" id="IPR015421">
    <property type="entry name" value="PyrdxlP-dep_Trfase_major"/>
</dbReference>
<comment type="caution">
    <text evidence="7">The sequence shown here is derived from an EMBL/GenBank/DDBJ whole genome shotgun (WGS) entry which is preliminary data.</text>
</comment>
<protein>
    <recommendedName>
        <fullName evidence="2">cysteine-S-conjugate beta-lyase</fullName>
        <ecNumber evidence="2">4.4.1.13</ecNumber>
    </recommendedName>
</protein>
<dbReference type="GO" id="GO:0008483">
    <property type="term" value="F:transaminase activity"/>
    <property type="evidence" value="ECO:0007669"/>
    <property type="project" value="UniProtKB-KW"/>
</dbReference>
<dbReference type="PANTHER" id="PTHR43525">
    <property type="entry name" value="PROTEIN MALY"/>
    <property type="match status" value="1"/>
</dbReference>
<proteinExistence type="inferred from homology"/>
<evidence type="ECO:0000256" key="2">
    <source>
        <dbReference type="ARBA" id="ARBA00012224"/>
    </source>
</evidence>
<dbReference type="InterPro" id="IPR027619">
    <property type="entry name" value="C-S_lyase_PatB-like"/>
</dbReference>
<dbReference type="InterPro" id="IPR004839">
    <property type="entry name" value="Aminotransferase_I/II_large"/>
</dbReference>
<dbReference type="CDD" id="cd00609">
    <property type="entry name" value="AAT_like"/>
    <property type="match status" value="1"/>
</dbReference>
<comment type="cofactor">
    <cofactor evidence="1">
        <name>pyridoxal 5'-phosphate</name>
        <dbReference type="ChEBI" id="CHEBI:597326"/>
    </cofactor>
</comment>
<name>A0ABS5CDK3_9BACL</name>
<gene>
    <name evidence="7" type="ORF">I8J30_15015</name>
</gene>
<organism evidence="7 8">
    <name type="scientific">Paenibacillus lignilyticus</name>
    <dbReference type="NCBI Taxonomy" id="1172615"/>
    <lineage>
        <taxon>Bacteria</taxon>
        <taxon>Bacillati</taxon>
        <taxon>Bacillota</taxon>
        <taxon>Bacilli</taxon>
        <taxon>Bacillales</taxon>
        <taxon>Paenibacillaceae</taxon>
        <taxon>Paenibacillus</taxon>
    </lineage>
</organism>
<evidence type="ECO:0000259" key="6">
    <source>
        <dbReference type="Pfam" id="PF00155"/>
    </source>
</evidence>
<evidence type="ECO:0000256" key="3">
    <source>
        <dbReference type="ARBA" id="ARBA00022898"/>
    </source>
</evidence>
<accession>A0ABS5CDK3</accession>
<dbReference type="PANTHER" id="PTHR43525:SF1">
    <property type="entry name" value="PROTEIN MALY"/>
    <property type="match status" value="1"/>
</dbReference>
<evidence type="ECO:0000256" key="5">
    <source>
        <dbReference type="ARBA" id="ARBA00037974"/>
    </source>
</evidence>
<comment type="similarity">
    <text evidence="5">Belongs to the class-II pyridoxal-phosphate-dependent aminotransferase family. MalY/PatB cystathionine beta-lyase subfamily.</text>
</comment>
<dbReference type="Gene3D" id="3.90.1150.10">
    <property type="entry name" value="Aspartate Aminotransferase, domain 1"/>
    <property type="match status" value="1"/>
</dbReference>
<dbReference type="InterPro" id="IPR015422">
    <property type="entry name" value="PyrdxlP-dep_Trfase_small"/>
</dbReference>
<evidence type="ECO:0000256" key="1">
    <source>
        <dbReference type="ARBA" id="ARBA00001933"/>
    </source>
</evidence>
<dbReference type="Pfam" id="PF00155">
    <property type="entry name" value="Aminotran_1_2"/>
    <property type="match status" value="1"/>
</dbReference>
<keyword evidence="3" id="KW-0663">Pyridoxal phosphate</keyword>
<keyword evidence="7" id="KW-0808">Transferase</keyword>
<dbReference type="EMBL" id="JAGKSP010000005">
    <property type="protein sequence ID" value="MBP3964026.1"/>
    <property type="molecule type" value="Genomic_DNA"/>
</dbReference>
<reference evidence="7 8" key="1">
    <citation type="submission" date="2021-04" db="EMBL/GenBank/DDBJ databases">
        <title>Paenibacillus sp. DLE-14 whole genome sequence.</title>
        <authorList>
            <person name="Ham Y.J."/>
        </authorList>
    </citation>
    <scope>NUCLEOTIDE SEQUENCE [LARGE SCALE GENOMIC DNA]</scope>
    <source>
        <strain evidence="7 8">DLE-14</strain>
    </source>
</reference>
<dbReference type="Gene3D" id="3.40.640.10">
    <property type="entry name" value="Type I PLP-dependent aspartate aminotransferase-like (Major domain)"/>
    <property type="match status" value="1"/>
</dbReference>
<dbReference type="SUPFAM" id="SSF53383">
    <property type="entry name" value="PLP-dependent transferases"/>
    <property type="match status" value="1"/>
</dbReference>
<feature type="domain" description="Aminotransferase class I/classII large" evidence="6">
    <location>
        <begin position="37"/>
        <end position="382"/>
    </location>
</feature>
<sequence length="395" mass="45100">MNYDFDQAIARRDKSSLKWDAVKRTAEHQEIIPMWVADMDFTSPPEVIAALKERVEHGVFGYSFRSDSYLESIVSWLNNRHRWTVAEEWIAHSPDVIAALSLIMSTFTEAGDKIVVQSPVYNFARMVEAQGREVVYNPLKFHNGRYEMDYEDLEAKIDSHVKMLILCSPHNPVGRVWEREELVRLGNICRKHHILVVADEIHCDLVYDGHLHIPYASLSEAFANHSFTCISPSKTFNLLSFHASSVIIPNPALREKFNQELNARGISSPNTLGLVALESAYRYGEEWLNQLLHYLQGNARFLVRYAEEHLPEIRVIESEGTYLVWLDCRALHLSVKELDELFADKAEVVLSSGAQFGLEGEGFMRMNIACPRAVLEQALERIADAVRSLRTIEGK</sequence>
<evidence type="ECO:0000256" key="4">
    <source>
        <dbReference type="ARBA" id="ARBA00023239"/>
    </source>
</evidence>
<keyword evidence="4" id="KW-0456">Lyase</keyword>
<dbReference type="Proteomes" id="UP000673394">
    <property type="component" value="Unassembled WGS sequence"/>
</dbReference>
<dbReference type="InterPro" id="IPR015424">
    <property type="entry name" value="PyrdxlP-dep_Trfase"/>
</dbReference>
<dbReference type="RefSeq" id="WP_210658967.1">
    <property type="nucleotide sequence ID" value="NZ_JAGKSP010000005.1"/>
</dbReference>
<evidence type="ECO:0000313" key="8">
    <source>
        <dbReference type="Proteomes" id="UP000673394"/>
    </source>
</evidence>
<dbReference type="EC" id="4.4.1.13" evidence="2"/>
<dbReference type="NCBIfam" id="TIGR04350">
    <property type="entry name" value="C_S_lyase_PatB"/>
    <property type="match status" value="1"/>
</dbReference>
<dbReference type="InterPro" id="IPR051798">
    <property type="entry name" value="Class-II_PLP-Dep_Aminotrans"/>
</dbReference>